<evidence type="ECO:0000313" key="2">
    <source>
        <dbReference type="Proteomes" id="UP001316803"/>
    </source>
</evidence>
<accession>A0AAN8EB56</accession>
<gene>
    <name evidence="1" type="ORF">OHC33_009184</name>
</gene>
<evidence type="ECO:0000313" key="1">
    <source>
        <dbReference type="EMBL" id="KAK5949795.1"/>
    </source>
</evidence>
<sequence>MYTQTREQTPVDEAPDRSNQAVAACPLFTHLPKELRDEVYHHVFADAVVVLNINDDKREYWQHRFGILRTCRIIYEEARPWLRDIHFVQMSSQFQNAESLRHVRYWNVLPPNIKNTISRISVEETVLSDINRRGMNPDMLPARLQALTIRSHRALYLVDAWEAIRHHNMSPTPEEVANEIGHLRSGHHDLALVRWLAKHDRVPRRHHYKTLTSELNRRHSDRGDMTIHTWHKFELDEDCDGAGPELDLIVDYDTGAVTARHWSTPKPEPENHAKVTQCLTNGCELRDRIYQYVFADAVVGAAGGQTYWEPHLEILQTCRLISEEARPLCGHIHLVDGLNYKVRETHLKLLPTATQNAISRITAIDSTHWSHHPAKSLKGLLPSQFRTLTISHRRTLNWVDAKRAVEGLGLGLDIDWPFIGNPDQFNNEMRRTRSGHYNGALTHFVKAQSSNPTDYFSAHFNRLRSGRDRITVHFFACFDFLHYNSTLKGGPRMEFIFNYSTEHVVARHWVTYAPSAVGKQAVECLTDGWCEICDTRKFWPRNPWRNIR</sequence>
<dbReference type="PANTHER" id="PTHR38790:SF4">
    <property type="entry name" value="2EXR DOMAIN-CONTAINING PROTEIN"/>
    <property type="match status" value="1"/>
</dbReference>
<dbReference type="AlphaFoldDB" id="A0AAN8EB56"/>
<protein>
    <submittedName>
        <fullName evidence="1">Uncharacterized protein</fullName>
    </submittedName>
</protein>
<reference evidence="1 2" key="1">
    <citation type="submission" date="2022-12" db="EMBL/GenBank/DDBJ databases">
        <title>Genomic features and morphological characterization of a novel Knufia sp. strain isolated from spacecraft assembly facility.</title>
        <authorList>
            <person name="Teixeira M."/>
            <person name="Chander A.M."/>
            <person name="Stajich J.E."/>
            <person name="Venkateswaran K."/>
        </authorList>
    </citation>
    <scope>NUCLEOTIDE SEQUENCE [LARGE SCALE GENOMIC DNA]</scope>
    <source>
        <strain evidence="1 2">FJI-L2-BK-P2</strain>
    </source>
</reference>
<organism evidence="1 2">
    <name type="scientific">Knufia fluminis</name>
    <dbReference type="NCBI Taxonomy" id="191047"/>
    <lineage>
        <taxon>Eukaryota</taxon>
        <taxon>Fungi</taxon>
        <taxon>Dikarya</taxon>
        <taxon>Ascomycota</taxon>
        <taxon>Pezizomycotina</taxon>
        <taxon>Eurotiomycetes</taxon>
        <taxon>Chaetothyriomycetidae</taxon>
        <taxon>Chaetothyriales</taxon>
        <taxon>Trichomeriaceae</taxon>
        <taxon>Knufia</taxon>
    </lineage>
</organism>
<name>A0AAN8EB56_9EURO</name>
<comment type="caution">
    <text evidence="1">The sequence shown here is derived from an EMBL/GenBank/DDBJ whole genome shotgun (WGS) entry which is preliminary data.</text>
</comment>
<dbReference type="PANTHER" id="PTHR38790">
    <property type="entry name" value="2EXR DOMAIN-CONTAINING PROTEIN-RELATED"/>
    <property type="match status" value="1"/>
</dbReference>
<dbReference type="Proteomes" id="UP001316803">
    <property type="component" value="Unassembled WGS sequence"/>
</dbReference>
<keyword evidence="2" id="KW-1185">Reference proteome</keyword>
<dbReference type="EMBL" id="JAKLMC020000032">
    <property type="protein sequence ID" value="KAK5949795.1"/>
    <property type="molecule type" value="Genomic_DNA"/>
</dbReference>
<proteinExistence type="predicted"/>